<dbReference type="STRING" id="1442368.A0A0D2GZX3"/>
<proteinExistence type="predicted"/>
<sequence length="394" mass="45059">MNPCYPFYVAEDTDHKDSPPPYESCEPAMEMRDSAPSLFELRDVQPTDAFIAVMGMTGSGKSTFIQHFCDTAIVGDGLKSGKLTAVVEAHQAPDEIDGRRVIFIDTPGFDDTNRPDSAILREIANWLNKAHESEIKLTGIVYLHAINTTRVTGTVRNNLRMFKKLCGEDSMSSVALATTHWGSGAADRERQDARHKELLEDKAFWKPMILHGATPFIHDGERRTALEIVRHLLENRPQDGIDLTIQKEMADGITLDKTAAGIVLEGKLETRKEFCESEINDLQKEIAEVRQDNRLTHQKREIEVRSLEEDVEKWKKKIKSLEKDCELLKVNRDQLQLERSRELEEEARRHDEMEVKLQAERDQNEHLRHDNARTKKQLKQIKARIRQAQGCALM</sequence>
<feature type="domain" description="G" evidence="2">
    <location>
        <begin position="51"/>
        <end position="119"/>
    </location>
</feature>
<dbReference type="EMBL" id="KN846973">
    <property type="protein sequence ID" value="KIW77964.1"/>
    <property type="molecule type" value="Genomic_DNA"/>
</dbReference>
<dbReference type="OrthoDB" id="8954335at2759"/>
<evidence type="ECO:0000313" key="4">
    <source>
        <dbReference type="Proteomes" id="UP000053029"/>
    </source>
</evidence>
<gene>
    <name evidence="3" type="ORF">Z517_07797</name>
</gene>
<dbReference type="CDD" id="cd00882">
    <property type="entry name" value="Ras_like_GTPase"/>
    <property type="match status" value="1"/>
</dbReference>
<keyword evidence="1" id="KW-0175">Coiled coil</keyword>
<accession>A0A0D2GZX3</accession>
<protein>
    <recommendedName>
        <fullName evidence="2">G domain-containing protein</fullName>
    </recommendedName>
</protein>
<dbReference type="InterPro" id="IPR006073">
    <property type="entry name" value="GTP-bd"/>
</dbReference>
<organism evidence="3 4">
    <name type="scientific">Fonsecaea pedrosoi CBS 271.37</name>
    <dbReference type="NCBI Taxonomy" id="1442368"/>
    <lineage>
        <taxon>Eukaryota</taxon>
        <taxon>Fungi</taxon>
        <taxon>Dikarya</taxon>
        <taxon>Ascomycota</taxon>
        <taxon>Pezizomycotina</taxon>
        <taxon>Eurotiomycetes</taxon>
        <taxon>Chaetothyriomycetidae</taxon>
        <taxon>Chaetothyriales</taxon>
        <taxon>Herpotrichiellaceae</taxon>
        <taxon>Fonsecaea</taxon>
    </lineage>
</organism>
<dbReference type="Gene3D" id="3.40.50.300">
    <property type="entry name" value="P-loop containing nucleotide triphosphate hydrolases"/>
    <property type="match status" value="1"/>
</dbReference>
<dbReference type="HOGENOM" id="CLU_018003_1_3_1"/>
<reference evidence="3 4" key="1">
    <citation type="submission" date="2015-01" db="EMBL/GenBank/DDBJ databases">
        <title>The Genome Sequence of Fonsecaea pedrosoi CBS 271.37.</title>
        <authorList>
            <consortium name="The Broad Institute Genomics Platform"/>
            <person name="Cuomo C."/>
            <person name="de Hoog S."/>
            <person name="Gorbushina A."/>
            <person name="Stielow B."/>
            <person name="Teixiera M."/>
            <person name="Abouelleil A."/>
            <person name="Chapman S.B."/>
            <person name="Priest M."/>
            <person name="Young S.K."/>
            <person name="Wortman J."/>
            <person name="Nusbaum C."/>
            <person name="Birren B."/>
        </authorList>
    </citation>
    <scope>NUCLEOTIDE SEQUENCE [LARGE SCALE GENOMIC DNA]</scope>
    <source>
        <strain evidence="3 4">CBS 271.37</strain>
    </source>
</reference>
<dbReference type="SUPFAM" id="SSF52540">
    <property type="entry name" value="P-loop containing nucleoside triphosphate hydrolases"/>
    <property type="match status" value="1"/>
</dbReference>
<dbReference type="RefSeq" id="XP_013281772.1">
    <property type="nucleotide sequence ID" value="XM_013426318.1"/>
</dbReference>
<dbReference type="Proteomes" id="UP000053029">
    <property type="component" value="Unassembled WGS sequence"/>
</dbReference>
<dbReference type="InterPro" id="IPR027417">
    <property type="entry name" value="P-loop_NTPase"/>
</dbReference>
<dbReference type="GO" id="GO:0005525">
    <property type="term" value="F:GTP binding"/>
    <property type="evidence" value="ECO:0007669"/>
    <property type="project" value="InterPro"/>
</dbReference>
<dbReference type="GeneID" id="25307287"/>
<evidence type="ECO:0000313" key="3">
    <source>
        <dbReference type="EMBL" id="KIW77964.1"/>
    </source>
</evidence>
<feature type="coiled-coil region" evidence="1">
    <location>
        <begin position="265"/>
        <end position="384"/>
    </location>
</feature>
<evidence type="ECO:0000259" key="2">
    <source>
        <dbReference type="Pfam" id="PF01926"/>
    </source>
</evidence>
<evidence type="ECO:0000256" key="1">
    <source>
        <dbReference type="SAM" id="Coils"/>
    </source>
</evidence>
<dbReference type="Pfam" id="PF01926">
    <property type="entry name" value="MMR_HSR1"/>
    <property type="match status" value="1"/>
</dbReference>
<dbReference type="VEuPathDB" id="FungiDB:Z517_07797"/>
<name>A0A0D2GZX3_9EURO</name>
<keyword evidence="4" id="KW-1185">Reference proteome</keyword>
<dbReference type="AlphaFoldDB" id="A0A0D2GZX3"/>